<accession>A0A165GN31</accession>
<dbReference type="GO" id="GO:0004729">
    <property type="term" value="F:oxygen-dependent protoporphyrinogen oxidase activity"/>
    <property type="evidence" value="ECO:0007669"/>
    <property type="project" value="UniProtKB-UniRule"/>
</dbReference>
<feature type="domain" description="Amine oxidase" evidence="12">
    <location>
        <begin position="57"/>
        <end position="541"/>
    </location>
</feature>
<evidence type="ECO:0000259" key="12">
    <source>
        <dbReference type="Pfam" id="PF01593"/>
    </source>
</evidence>
<evidence type="ECO:0000256" key="10">
    <source>
        <dbReference type="ARBA" id="ARBA00047554"/>
    </source>
</evidence>
<dbReference type="PANTHER" id="PTHR42923:SF3">
    <property type="entry name" value="PROTOPORPHYRINOGEN OXIDASE"/>
    <property type="match status" value="1"/>
</dbReference>
<comment type="similarity">
    <text evidence="3 11">Belongs to the protoporphyrinogen/coproporphyrinogen oxidase family. Protoporphyrinogen oxidase subfamily.</text>
</comment>
<dbReference type="OrthoDB" id="438553at2759"/>
<dbReference type="GO" id="GO:0005743">
    <property type="term" value="C:mitochondrial inner membrane"/>
    <property type="evidence" value="ECO:0007669"/>
    <property type="project" value="UniProtKB-SubCell"/>
</dbReference>
<sequence>MAPRHPENLLEVLLKQCYLQPRCAAGQRRPLHVSRYTTQAAHEYHKPDSFAVLGGGISGLASAFYLSKKHPDKKITLYEQSSRVGGWVQSKKVDVGDGSIVFEEGPRTLRCTMPNGMVALDLIRQLGLENEILRTKKDAIAARNRFIYYPDHLVRVPGPGSSFFSILSAVIREPVFRESFTSILREPFKTVPSAAGEDESVGSFLERYTSTVLVNNLVSPLLHGIYAGDVWKLSVNSIFPMLPFLERTHGGLLPGALDLLFSSEKPALERDTDLIQHLLQEQPTLRGQLLEMKDTSVFTLKGGLGSLVTRLEEVLQQNKNVVIRKDAQIEALELNRTMDTIQLTTNLKDEPKPNHAFAISTLPAQTLAKLAPELDSLNDVHSVTVMIVSLFFNNPNVLPANGFGYLIPQSIPLEQNPERALGVVFDSDAAPGVDTAKGTKVTVMLGGHWWDDFSSYPDEEEGMRMARTVLARHLGIVDEPIANNVRLLKNCLPQYTVGHQARLGRTHRDLQTSFRGRLRVAGNSYGGVGINDCIRSAYDVAMLPTEGSYFDTYTGLNNLGPNPQWVKFKMVKRQVQVNTVTK</sequence>
<dbReference type="FunCoup" id="A0A165GN31">
    <property type="interactions" value="502"/>
</dbReference>
<dbReference type="InParanoid" id="A0A165GN31"/>
<evidence type="ECO:0000256" key="11">
    <source>
        <dbReference type="RuleBase" id="RU367069"/>
    </source>
</evidence>
<dbReference type="OMA" id="EHNQAVQ"/>
<dbReference type="SUPFAM" id="SSF51905">
    <property type="entry name" value="FAD/NAD(P)-binding domain"/>
    <property type="match status" value="1"/>
</dbReference>
<dbReference type="AlphaFoldDB" id="A0A165GN31"/>
<comment type="function">
    <text evidence="1 11">Catalyzes the 6-electron oxidation of protoporphyrinogen-IX to form protoporphyrin-IX.</text>
</comment>
<dbReference type="EC" id="1.3.3.4" evidence="4 11"/>
<evidence type="ECO:0000313" key="14">
    <source>
        <dbReference type="Proteomes" id="UP000076632"/>
    </source>
</evidence>
<dbReference type="EMBL" id="KV407459">
    <property type="protein sequence ID" value="KZF22390.1"/>
    <property type="molecule type" value="Genomic_DNA"/>
</dbReference>
<evidence type="ECO:0000256" key="1">
    <source>
        <dbReference type="ARBA" id="ARBA00002600"/>
    </source>
</evidence>
<evidence type="ECO:0000313" key="13">
    <source>
        <dbReference type="EMBL" id="KZF22390.1"/>
    </source>
</evidence>
<reference evidence="13 14" key="1">
    <citation type="journal article" date="2016" name="Fungal Biol.">
        <title>The genome of Xylona heveae provides a window into fungal endophytism.</title>
        <authorList>
            <person name="Gazis R."/>
            <person name="Kuo A."/>
            <person name="Riley R."/>
            <person name="LaButti K."/>
            <person name="Lipzen A."/>
            <person name="Lin J."/>
            <person name="Amirebrahimi M."/>
            <person name="Hesse C.N."/>
            <person name="Spatafora J.W."/>
            <person name="Henrissat B."/>
            <person name="Hainaut M."/>
            <person name="Grigoriev I.V."/>
            <person name="Hibbett D.S."/>
        </authorList>
    </citation>
    <scope>NUCLEOTIDE SEQUENCE [LARGE SCALE GENOMIC DNA]</scope>
    <source>
        <strain evidence="13 14">TC161</strain>
    </source>
</reference>
<dbReference type="InterPro" id="IPR050464">
    <property type="entry name" value="Zeta_carotene_desat/Oxidored"/>
</dbReference>
<dbReference type="PANTHER" id="PTHR42923">
    <property type="entry name" value="PROTOPORPHYRINOGEN OXIDASE"/>
    <property type="match status" value="1"/>
</dbReference>
<keyword evidence="14" id="KW-1185">Reference proteome</keyword>
<keyword evidence="9 11" id="KW-0627">Porphyrin biosynthesis</keyword>
<keyword evidence="5 11" id="KW-0285">Flavoprotein</keyword>
<dbReference type="Gene3D" id="3.50.50.60">
    <property type="entry name" value="FAD/NAD(P)-binding domain"/>
    <property type="match status" value="1"/>
</dbReference>
<organism evidence="13 14">
    <name type="scientific">Xylona heveae (strain CBS 132557 / TC161)</name>
    <dbReference type="NCBI Taxonomy" id="1328760"/>
    <lineage>
        <taxon>Eukaryota</taxon>
        <taxon>Fungi</taxon>
        <taxon>Dikarya</taxon>
        <taxon>Ascomycota</taxon>
        <taxon>Pezizomycotina</taxon>
        <taxon>Xylonomycetes</taxon>
        <taxon>Xylonales</taxon>
        <taxon>Xylonaceae</taxon>
        <taxon>Xylona</taxon>
    </lineage>
</organism>
<comment type="subcellular location">
    <subcellularLocation>
        <location evidence="11">Mitochondrion inner membrane</location>
    </subcellularLocation>
</comment>
<evidence type="ECO:0000256" key="9">
    <source>
        <dbReference type="ARBA" id="ARBA00023244"/>
    </source>
</evidence>
<dbReference type="Proteomes" id="UP000076632">
    <property type="component" value="Unassembled WGS sequence"/>
</dbReference>
<dbReference type="InterPro" id="IPR004572">
    <property type="entry name" value="Protoporphyrinogen_oxidase"/>
</dbReference>
<comment type="pathway">
    <text evidence="2 11">Porphyrin-containing compound metabolism; protoporphyrin-IX biosynthesis; protoporphyrin-IX from protoporphyrinogen-IX: step 1/1.</text>
</comment>
<name>A0A165GN31_XYLHT</name>
<evidence type="ECO:0000256" key="8">
    <source>
        <dbReference type="ARBA" id="ARBA00023133"/>
    </source>
</evidence>
<comment type="cofactor">
    <cofactor evidence="11">
        <name>FAD</name>
        <dbReference type="ChEBI" id="CHEBI:57692"/>
    </cofactor>
    <text evidence="11">Binds 1 FAD per subunit.</text>
</comment>
<evidence type="ECO:0000256" key="2">
    <source>
        <dbReference type="ARBA" id="ARBA00005073"/>
    </source>
</evidence>
<comment type="catalytic activity">
    <reaction evidence="10 11">
        <text>protoporphyrinogen IX + 3 O2 = protoporphyrin IX + 3 H2O2</text>
        <dbReference type="Rhea" id="RHEA:25576"/>
        <dbReference type="ChEBI" id="CHEBI:15379"/>
        <dbReference type="ChEBI" id="CHEBI:16240"/>
        <dbReference type="ChEBI" id="CHEBI:57306"/>
        <dbReference type="ChEBI" id="CHEBI:57307"/>
        <dbReference type="EC" id="1.3.3.4"/>
    </reaction>
</comment>
<keyword evidence="8 11" id="KW-0350">Heme biosynthesis</keyword>
<keyword evidence="6 11" id="KW-0274">FAD</keyword>
<dbReference type="GO" id="GO:0006782">
    <property type="term" value="P:protoporphyrinogen IX biosynthetic process"/>
    <property type="evidence" value="ECO:0007669"/>
    <property type="project" value="UniProtKB-UniRule"/>
</dbReference>
<dbReference type="InterPro" id="IPR002937">
    <property type="entry name" value="Amino_oxidase"/>
</dbReference>
<evidence type="ECO:0000256" key="5">
    <source>
        <dbReference type="ARBA" id="ARBA00022630"/>
    </source>
</evidence>
<gene>
    <name evidence="13" type="ORF">L228DRAFT_268857</name>
</gene>
<keyword evidence="7 11" id="KW-0560">Oxidoreductase</keyword>
<dbReference type="InterPro" id="IPR036188">
    <property type="entry name" value="FAD/NAD-bd_sf"/>
</dbReference>
<proteinExistence type="inferred from homology"/>
<dbReference type="SUPFAM" id="SSF54373">
    <property type="entry name" value="FAD-linked reductases, C-terminal domain"/>
    <property type="match status" value="1"/>
</dbReference>
<dbReference type="NCBIfam" id="TIGR00562">
    <property type="entry name" value="proto_IX_ox"/>
    <property type="match status" value="1"/>
</dbReference>
<dbReference type="RefSeq" id="XP_018187945.1">
    <property type="nucleotide sequence ID" value="XM_018335201.1"/>
</dbReference>
<protein>
    <recommendedName>
        <fullName evidence="4 11">Protoporphyrinogen oxidase</fullName>
        <ecNumber evidence="4 11">1.3.3.4</ecNumber>
    </recommendedName>
</protein>
<evidence type="ECO:0000256" key="3">
    <source>
        <dbReference type="ARBA" id="ARBA00010551"/>
    </source>
</evidence>
<evidence type="ECO:0000256" key="6">
    <source>
        <dbReference type="ARBA" id="ARBA00022827"/>
    </source>
</evidence>
<evidence type="ECO:0000256" key="4">
    <source>
        <dbReference type="ARBA" id="ARBA00012867"/>
    </source>
</evidence>
<evidence type="ECO:0000256" key="7">
    <source>
        <dbReference type="ARBA" id="ARBA00023002"/>
    </source>
</evidence>
<dbReference type="UniPathway" id="UPA00251">
    <property type="reaction ID" value="UER00324"/>
</dbReference>
<dbReference type="Pfam" id="PF01593">
    <property type="entry name" value="Amino_oxidase"/>
    <property type="match status" value="1"/>
</dbReference>
<dbReference type="GeneID" id="28900338"/>
<dbReference type="STRING" id="1328760.A0A165GN31"/>